<evidence type="ECO:0000313" key="1">
    <source>
        <dbReference type="EMBL" id="KPM05736.1"/>
    </source>
</evidence>
<dbReference type="Proteomes" id="UP000616769">
    <property type="component" value="Unassembled WGS sequence"/>
</dbReference>
<name>A0A132A426_SARSC</name>
<dbReference type="VEuPathDB" id="VectorBase:SSCA003235"/>
<dbReference type="AlphaFoldDB" id="A0A132A426"/>
<protein>
    <submittedName>
        <fullName evidence="1">Uncharacterized protein</fullName>
    </submittedName>
</protein>
<gene>
    <name evidence="1" type="ORF">QR98_0042050</name>
</gene>
<dbReference type="EMBL" id="JXLN01010450">
    <property type="protein sequence ID" value="KPM05736.1"/>
    <property type="molecule type" value="Genomic_DNA"/>
</dbReference>
<proteinExistence type="predicted"/>
<evidence type="ECO:0000313" key="2">
    <source>
        <dbReference type="Proteomes" id="UP000616769"/>
    </source>
</evidence>
<reference evidence="1 2" key="1">
    <citation type="journal article" date="2015" name="Parasit. Vectors">
        <title>Draft genome of the scabies mite.</title>
        <authorList>
            <person name="Rider S.D.Jr."/>
            <person name="Morgan M.S."/>
            <person name="Arlian L.G."/>
        </authorList>
    </citation>
    <scope>NUCLEOTIDE SEQUENCE [LARGE SCALE GENOMIC DNA]</scope>
    <source>
        <strain evidence="1">Arlian Lab</strain>
    </source>
</reference>
<organism evidence="1 2">
    <name type="scientific">Sarcoptes scabiei</name>
    <name type="common">Itch mite</name>
    <name type="synonym">Acarus scabiei</name>
    <dbReference type="NCBI Taxonomy" id="52283"/>
    <lineage>
        <taxon>Eukaryota</taxon>
        <taxon>Metazoa</taxon>
        <taxon>Ecdysozoa</taxon>
        <taxon>Arthropoda</taxon>
        <taxon>Chelicerata</taxon>
        <taxon>Arachnida</taxon>
        <taxon>Acari</taxon>
        <taxon>Acariformes</taxon>
        <taxon>Sarcoptiformes</taxon>
        <taxon>Astigmata</taxon>
        <taxon>Psoroptidia</taxon>
        <taxon>Sarcoptoidea</taxon>
        <taxon>Sarcoptidae</taxon>
        <taxon>Sarcoptinae</taxon>
        <taxon>Sarcoptes</taxon>
    </lineage>
</organism>
<comment type="caution">
    <text evidence="1">The sequence shown here is derived from an EMBL/GenBank/DDBJ whole genome shotgun (WGS) entry which is preliminary data.</text>
</comment>
<accession>A0A132A426</accession>
<sequence length="103" mass="11863">MLLTMLIHRSFGVANFLDNTSHLDRNPVVGYWISYSVDSFDDNLSDDGDEDDDGMDNEDEMMMMMKRMMVMMRLCLDFDRSDADIVVDDTLMKAVLDFVDDDG</sequence>